<dbReference type="Gene3D" id="3.60.10.10">
    <property type="entry name" value="Endonuclease/exonuclease/phosphatase"/>
    <property type="match status" value="1"/>
</dbReference>
<evidence type="ECO:0000313" key="3">
    <source>
        <dbReference type="Proteomes" id="UP000325440"/>
    </source>
</evidence>
<dbReference type="GO" id="GO:0004519">
    <property type="term" value="F:endonuclease activity"/>
    <property type="evidence" value="ECO:0007669"/>
    <property type="project" value="UniProtKB-KW"/>
</dbReference>
<dbReference type="AlphaFoldDB" id="A0A5E4MSY4"/>
<protein>
    <submittedName>
        <fullName evidence="2">Endonuclease/exonuclease/phosphatase</fullName>
    </submittedName>
</protein>
<keyword evidence="1" id="KW-0812">Transmembrane</keyword>
<reference evidence="2 3" key="1">
    <citation type="submission" date="2019-08" db="EMBL/GenBank/DDBJ databases">
        <authorList>
            <person name="Alioto T."/>
            <person name="Alioto T."/>
            <person name="Gomez Garrido J."/>
        </authorList>
    </citation>
    <scope>NUCLEOTIDE SEQUENCE [LARGE SCALE GENOMIC DNA]</scope>
</reference>
<organism evidence="2 3">
    <name type="scientific">Cinara cedri</name>
    <dbReference type="NCBI Taxonomy" id="506608"/>
    <lineage>
        <taxon>Eukaryota</taxon>
        <taxon>Metazoa</taxon>
        <taxon>Ecdysozoa</taxon>
        <taxon>Arthropoda</taxon>
        <taxon>Hexapoda</taxon>
        <taxon>Insecta</taxon>
        <taxon>Pterygota</taxon>
        <taxon>Neoptera</taxon>
        <taxon>Paraneoptera</taxon>
        <taxon>Hemiptera</taxon>
        <taxon>Sternorrhyncha</taxon>
        <taxon>Aphidomorpha</taxon>
        <taxon>Aphidoidea</taxon>
        <taxon>Aphididae</taxon>
        <taxon>Lachninae</taxon>
        <taxon>Cinara</taxon>
    </lineage>
</organism>
<keyword evidence="3" id="KW-1185">Reference proteome</keyword>
<keyword evidence="2" id="KW-0269">Exonuclease</keyword>
<proteinExistence type="predicted"/>
<evidence type="ECO:0000256" key="1">
    <source>
        <dbReference type="SAM" id="Phobius"/>
    </source>
</evidence>
<dbReference type="SUPFAM" id="SSF56219">
    <property type="entry name" value="DNase I-like"/>
    <property type="match status" value="1"/>
</dbReference>
<dbReference type="InterPro" id="IPR036691">
    <property type="entry name" value="Endo/exonu/phosph_ase_sf"/>
</dbReference>
<dbReference type="OrthoDB" id="6622316at2759"/>
<feature type="transmembrane region" description="Helical" evidence="1">
    <location>
        <begin position="12"/>
        <end position="32"/>
    </location>
</feature>
<dbReference type="Proteomes" id="UP000325440">
    <property type="component" value="Unassembled WGS sequence"/>
</dbReference>
<gene>
    <name evidence="2" type="ORF">CINCED_3A020745</name>
</gene>
<dbReference type="GO" id="GO:0004527">
    <property type="term" value="F:exonuclease activity"/>
    <property type="evidence" value="ECO:0007669"/>
    <property type="project" value="UniProtKB-KW"/>
</dbReference>
<keyword evidence="2" id="KW-0255">Endonuclease</keyword>
<keyword evidence="2" id="KW-0540">Nuclease</keyword>
<sequence length="128" mass="14138">MIHKLDLPATSYFVLMGMKILAHILIAVKNTFAAEMLSVPMIPVSNIELLFVLVVFGNKKIILGGVYVPPVSGSDIYDSHIHSVEFLHSQYSDNEFIFMGDFNLLSANCDDSNLGVHFSPSSTQSDFI</sequence>
<dbReference type="EMBL" id="CABPRJ010001010">
    <property type="protein sequence ID" value="VVC34725.1"/>
    <property type="molecule type" value="Genomic_DNA"/>
</dbReference>
<name>A0A5E4MSY4_9HEMI</name>
<keyword evidence="2" id="KW-0378">Hydrolase</keyword>
<keyword evidence="1" id="KW-1133">Transmembrane helix</keyword>
<keyword evidence="1" id="KW-0472">Membrane</keyword>
<accession>A0A5E4MSY4</accession>
<feature type="transmembrane region" description="Helical" evidence="1">
    <location>
        <begin position="38"/>
        <end position="56"/>
    </location>
</feature>
<evidence type="ECO:0000313" key="2">
    <source>
        <dbReference type="EMBL" id="VVC34725.1"/>
    </source>
</evidence>